<dbReference type="EC" id="2.3.2.23" evidence="1"/>
<feature type="domain" description="UBC core" evidence="8">
    <location>
        <begin position="4"/>
        <end position="155"/>
    </location>
</feature>
<dbReference type="Pfam" id="PF00179">
    <property type="entry name" value="UQ_con"/>
    <property type="match status" value="1"/>
</dbReference>
<feature type="active site" description="Glycyl thioester intermediate" evidence="6">
    <location>
        <position position="93"/>
    </location>
</feature>
<keyword evidence="5 7" id="KW-0067">ATP-binding</keyword>
<accession>A0AAV5TDJ7</accession>
<organism evidence="9 10">
    <name type="scientific">Pristionchus entomophagus</name>
    <dbReference type="NCBI Taxonomy" id="358040"/>
    <lineage>
        <taxon>Eukaryota</taxon>
        <taxon>Metazoa</taxon>
        <taxon>Ecdysozoa</taxon>
        <taxon>Nematoda</taxon>
        <taxon>Chromadorea</taxon>
        <taxon>Rhabditida</taxon>
        <taxon>Rhabditina</taxon>
        <taxon>Diplogasteromorpha</taxon>
        <taxon>Diplogasteroidea</taxon>
        <taxon>Neodiplogasteridae</taxon>
        <taxon>Pristionchus</taxon>
    </lineage>
</organism>
<keyword evidence="3 7" id="KW-0547">Nucleotide-binding</keyword>
<comment type="caution">
    <text evidence="9">The sequence shown here is derived from an EMBL/GenBank/DDBJ whole genome shotgun (WGS) entry which is preliminary data.</text>
</comment>
<protein>
    <recommendedName>
        <fullName evidence="1">E2 ubiquitin-conjugating enzyme</fullName>
        <ecNumber evidence="1">2.3.2.23</ecNumber>
    </recommendedName>
</protein>
<dbReference type="InterPro" id="IPR000608">
    <property type="entry name" value="UBC"/>
</dbReference>
<evidence type="ECO:0000313" key="10">
    <source>
        <dbReference type="Proteomes" id="UP001432027"/>
    </source>
</evidence>
<dbReference type="Proteomes" id="UP001432027">
    <property type="component" value="Unassembled WGS sequence"/>
</dbReference>
<evidence type="ECO:0000256" key="1">
    <source>
        <dbReference type="ARBA" id="ARBA00012486"/>
    </source>
</evidence>
<dbReference type="SMART" id="SM00212">
    <property type="entry name" value="UBCc"/>
    <property type="match status" value="1"/>
</dbReference>
<evidence type="ECO:0000256" key="2">
    <source>
        <dbReference type="ARBA" id="ARBA00022679"/>
    </source>
</evidence>
<dbReference type="InterPro" id="IPR016135">
    <property type="entry name" value="UBQ-conjugating_enzyme/RWD"/>
</dbReference>
<dbReference type="Gene3D" id="3.10.110.10">
    <property type="entry name" value="Ubiquitin Conjugating Enzyme"/>
    <property type="match status" value="1"/>
</dbReference>
<dbReference type="PANTHER" id="PTHR24068">
    <property type="entry name" value="UBIQUITIN-CONJUGATING ENZYME E2"/>
    <property type="match status" value="1"/>
</dbReference>
<keyword evidence="10" id="KW-1185">Reference proteome</keyword>
<dbReference type="GO" id="GO:0061631">
    <property type="term" value="F:ubiquitin conjugating enzyme activity"/>
    <property type="evidence" value="ECO:0007669"/>
    <property type="project" value="UniProtKB-EC"/>
</dbReference>
<reference evidence="9" key="1">
    <citation type="submission" date="2023-10" db="EMBL/GenBank/DDBJ databases">
        <title>Genome assembly of Pristionchus species.</title>
        <authorList>
            <person name="Yoshida K."/>
            <person name="Sommer R.J."/>
        </authorList>
    </citation>
    <scope>NUCLEOTIDE SEQUENCE</scope>
    <source>
        <strain evidence="9">RS0144</strain>
    </source>
</reference>
<dbReference type="AlphaFoldDB" id="A0AAV5TDJ7"/>
<evidence type="ECO:0000313" key="9">
    <source>
        <dbReference type="EMBL" id="GMS90853.1"/>
    </source>
</evidence>
<dbReference type="EMBL" id="BTSX01000003">
    <property type="protein sequence ID" value="GMS90853.1"/>
    <property type="molecule type" value="Genomic_DNA"/>
</dbReference>
<evidence type="ECO:0000256" key="4">
    <source>
        <dbReference type="ARBA" id="ARBA00022786"/>
    </source>
</evidence>
<dbReference type="PROSITE" id="PS50127">
    <property type="entry name" value="UBC_2"/>
    <property type="match status" value="1"/>
</dbReference>
<keyword evidence="2" id="KW-0808">Transferase</keyword>
<dbReference type="CDD" id="cd23800">
    <property type="entry name" value="UBCc_UBE2K"/>
    <property type="match status" value="1"/>
</dbReference>
<evidence type="ECO:0000256" key="5">
    <source>
        <dbReference type="ARBA" id="ARBA00022840"/>
    </source>
</evidence>
<gene>
    <name evidence="9" type="ORF">PENTCL1PPCAC_13028</name>
</gene>
<comment type="similarity">
    <text evidence="7">Belongs to the ubiquitin-conjugating enzyme family.</text>
</comment>
<name>A0AAV5TDJ7_9BILA</name>
<dbReference type="GO" id="GO:0005524">
    <property type="term" value="F:ATP binding"/>
    <property type="evidence" value="ECO:0007669"/>
    <property type="project" value="UniProtKB-UniRule"/>
</dbReference>
<sequence length="202" mass="22947">MSNSSMRRIQKECREVVTDGEMSDLGITIEVLDEASFTHIKAEVRGPPDTPYENGRFKLDIKFPENYPFKPLSAKFLTKVWHPNVSSQTGTICLDILKDKWTATYSLRVVLLSIQNLLSSAEPTDPQDAVVAKQYMAERAEFDRTARFWTQHFAEGPGEKDEEMTARVRNVVSKTHNEQIEAISVLSCNDWNVSKALSYIKS</sequence>
<dbReference type="InterPro" id="IPR023313">
    <property type="entry name" value="UBQ-conjugating_AS"/>
</dbReference>
<evidence type="ECO:0000256" key="7">
    <source>
        <dbReference type="RuleBase" id="RU362109"/>
    </source>
</evidence>
<dbReference type="PROSITE" id="PS00183">
    <property type="entry name" value="UBC_1"/>
    <property type="match status" value="1"/>
</dbReference>
<dbReference type="SUPFAM" id="SSF54495">
    <property type="entry name" value="UBC-like"/>
    <property type="match status" value="1"/>
</dbReference>
<evidence type="ECO:0000256" key="6">
    <source>
        <dbReference type="PROSITE-ProRule" id="PRU10133"/>
    </source>
</evidence>
<evidence type="ECO:0000259" key="8">
    <source>
        <dbReference type="PROSITE" id="PS50127"/>
    </source>
</evidence>
<proteinExistence type="inferred from homology"/>
<evidence type="ECO:0000256" key="3">
    <source>
        <dbReference type="ARBA" id="ARBA00022741"/>
    </source>
</evidence>
<dbReference type="FunFam" id="3.10.110.10:FF:000037">
    <property type="entry name" value="ubiquitin-conjugating enzyme E2 27"/>
    <property type="match status" value="1"/>
</dbReference>
<keyword evidence="4 7" id="KW-0833">Ubl conjugation pathway</keyword>